<accession>A0A453JH25</accession>
<organism evidence="1 2">
    <name type="scientific">Aegilops tauschii subsp. strangulata</name>
    <name type="common">Goatgrass</name>
    <dbReference type="NCBI Taxonomy" id="200361"/>
    <lineage>
        <taxon>Eukaryota</taxon>
        <taxon>Viridiplantae</taxon>
        <taxon>Streptophyta</taxon>
        <taxon>Embryophyta</taxon>
        <taxon>Tracheophyta</taxon>
        <taxon>Spermatophyta</taxon>
        <taxon>Magnoliopsida</taxon>
        <taxon>Liliopsida</taxon>
        <taxon>Poales</taxon>
        <taxon>Poaceae</taxon>
        <taxon>BOP clade</taxon>
        <taxon>Pooideae</taxon>
        <taxon>Triticodae</taxon>
        <taxon>Triticeae</taxon>
        <taxon>Triticinae</taxon>
        <taxon>Aegilops</taxon>
    </lineage>
</organism>
<keyword evidence="2" id="KW-1185">Reference proteome</keyword>
<reference evidence="2" key="2">
    <citation type="journal article" date="2017" name="Nat. Plants">
        <title>The Aegilops tauschii genome reveals multiple impacts of transposons.</title>
        <authorList>
            <person name="Zhao G."/>
            <person name="Zou C."/>
            <person name="Li K."/>
            <person name="Wang K."/>
            <person name="Li T."/>
            <person name="Gao L."/>
            <person name="Zhang X."/>
            <person name="Wang H."/>
            <person name="Yang Z."/>
            <person name="Liu X."/>
            <person name="Jiang W."/>
            <person name="Mao L."/>
            <person name="Kong X."/>
            <person name="Jiao Y."/>
            <person name="Jia J."/>
        </authorList>
    </citation>
    <scope>NUCLEOTIDE SEQUENCE [LARGE SCALE GENOMIC DNA]</scope>
    <source>
        <strain evidence="2">cv. AL8/78</strain>
    </source>
</reference>
<name>A0A453JH25_AEGTS</name>
<reference evidence="1" key="4">
    <citation type="submission" date="2019-03" db="UniProtKB">
        <authorList>
            <consortium name="EnsemblPlants"/>
        </authorList>
    </citation>
    <scope>IDENTIFICATION</scope>
</reference>
<evidence type="ECO:0000313" key="1">
    <source>
        <dbReference type="EnsemblPlants" id="AET5Gv20035500.9"/>
    </source>
</evidence>
<evidence type="ECO:0000313" key="2">
    <source>
        <dbReference type="Proteomes" id="UP000015105"/>
    </source>
</evidence>
<reference evidence="1" key="3">
    <citation type="journal article" date="2017" name="Nature">
        <title>Genome sequence of the progenitor of the wheat D genome Aegilops tauschii.</title>
        <authorList>
            <person name="Luo M.C."/>
            <person name="Gu Y.Q."/>
            <person name="Puiu D."/>
            <person name="Wang H."/>
            <person name="Twardziok S.O."/>
            <person name="Deal K.R."/>
            <person name="Huo N."/>
            <person name="Zhu T."/>
            <person name="Wang L."/>
            <person name="Wang Y."/>
            <person name="McGuire P.E."/>
            <person name="Liu S."/>
            <person name="Long H."/>
            <person name="Ramasamy R.K."/>
            <person name="Rodriguez J.C."/>
            <person name="Van S.L."/>
            <person name="Yuan L."/>
            <person name="Wang Z."/>
            <person name="Xia Z."/>
            <person name="Xiao L."/>
            <person name="Anderson O.D."/>
            <person name="Ouyang S."/>
            <person name="Liang Y."/>
            <person name="Zimin A.V."/>
            <person name="Pertea G."/>
            <person name="Qi P."/>
            <person name="Bennetzen J.L."/>
            <person name="Dai X."/>
            <person name="Dawson M.W."/>
            <person name="Muller H.G."/>
            <person name="Kugler K."/>
            <person name="Rivarola-Duarte L."/>
            <person name="Spannagl M."/>
            <person name="Mayer K.F.X."/>
            <person name="Lu F.H."/>
            <person name="Bevan M.W."/>
            <person name="Leroy P."/>
            <person name="Li P."/>
            <person name="You F.M."/>
            <person name="Sun Q."/>
            <person name="Liu Z."/>
            <person name="Lyons E."/>
            <person name="Wicker T."/>
            <person name="Salzberg S.L."/>
            <person name="Devos K.M."/>
            <person name="Dvorak J."/>
        </authorList>
    </citation>
    <scope>NUCLEOTIDE SEQUENCE [LARGE SCALE GENOMIC DNA]</scope>
    <source>
        <strain evidence="1">cv. AL8/78</strain>
    </source>
</reference>
<reference evidence="1" key="5">
    <citation type="journal article" date="2021" name="G3 (Bethesda)">
        <title>Aegilops tauschii genome assembly Aet v5.0 features greater sequence contiguity and improved annotation.</title>
        <authorList>
            <person name="Wang L."/>
            <person name="Zhu T."/>
            <person name="Rodriguez J.C."/>
            <person name="Deal K.R."/>
            <person name="Dubcovsky J."/>
            <person name="McGuire P.E."/>
            <person name="Lux T."/>
            <person name="Spannagl M."/>
            <person name="Mayer K.F.X."/>
            <person name="Baldrich P."/>
            <person name="Meyers B.C."/>
            <person name="Huo N."/>
            <person name="Gu Y.Q."/>
            <person name="Zhou H."/>
            <person name="Devos K.M."/>
            <person name="Bennetzen J.L."/>
            <person name="Unver T."/>
            <person name="Budak H."/>
            <person name="Gulick P.J."/>
            <person name="Galiba G."/>
            <person name="Kalapos B."/>
            <person name="Nelson D.R."/>
            <person name="Li P."/>
            <person name="You F.M."/>
            <person name="Luo M.C."/>
            <person name="Dvorak J."/>
        </authorList>
    </citation>
    <scope>NUCLEOTIDE SEQUENCE [LARGE SCALE GENOMIC DNA]</scope>
    <source>
        <strain evidence="1">cv. AL8/78</strain>
    </source>
</reference>
<reference evidence="2" key="1">
    <citation type="journal article" date="2014" name="Science">
        <title>Ancient hybridizations among the ancestral genomes of bread wheat.</title>
        <authorList>
            <consortium name="International Wheat Genome Sequencing Consortium,"/>
            <person name="Marcussen T."/>
            <person name="Sandve S.R."/>
            <person name="Heier L."/>
            <person name="Spannagl M."/>
            <person name="Pfeifer M."/>
            <person name="Jakobsen K.S."/>
            <person name="Wulff B.B."/>
            <person name="Steuernagel B."/>
            <person name="Mayer K.F."/>
            <person name="Olsen O.A."/>
        </authorList>
    </citation>
    <scope>NUCLEOTIDE SEQUENCE [LARGE SCALE GENOMIC DNA]</scope>
    <source>
        <strain evidence="2">cv. AL8/78</strain>
    </source>
</reference>
<protein>
    <submittedName>
        <fullName evidence="1">Uncharacterized protein</fullName>
    </submittedName>
</protein>
<dbReference type="AlphaFoldDB" id="A0A453JH25"/>
<sequence>MPSSKKEKEKKINLLQILHKKFTKSSTGMQPLHQSYNRPVVLLRGRGLLGLSKLLFPSCATLNCTETGDHLSGSCPFATLCWDAFLP</sequence>
<dbReference type="EnsemblPlants" id="AET5Gv20035500.9">
    <property type="protein sequence ID" value="AET5Gv20035500.9"/>
    <property type="gene ID" value="AET5Gv20035500"/>
</dbReference>
<proteinExistence type="predicted"/>
<dbReference type="Proteomes" id="UP000015105">
    <property type="component" value="Chromosome 5D"/>
</dbReference>
<dbReference type="Gramene" id="AET5Gv20035500.9">
    <property type="protein sequence ID" value="AET5Gv20035500.9"/>
    <property type="gene ID" value="AET5Gv20035500"/>
</dbReference>